<evidence type="ECO:0000256" key="1">
    <source>
        <dbReference type="ARBA" id="ARBA00022857"/>
    </source>
</evidence>
<dbReference type="OrthoDB" id="9787435at2"/>
<keyword evidence="5" id="KW-1185">Reference proteome</keyword>
<dbReference type="Proteomes" id="UP000304900">
    <property type="component" value="Unassembled WGS sequence"/>
</dbReference>
<name>A0A4U6DHL7_9BACT</name>
<keyword evidence="2" id="KW-0560">Oxidoreductase</keyword>
<protein>
    <submittedName>
        <fullName evidence="4">NAD(P)H-quinone oxidoreductase</fullName>
    </submittedName>
</protein>
<dbReference type="GO" id="GO:0016651">
    <property type="term" value="F:oxidoreductase activity, acting on NAD(P)H"/>
    <property type="evidence" value="ECO:0007669"/>
    <property type="project" value="TreeGrafter"/>
</dbReference>
<dbReference type="CDD" id="cd05276">
    <property type="entry name" value="p53_inducible_oxidoreductase"/>
    <property type="match status" value="1"/>
</dbReference>
<dbReference type="PANTHER" id="PTHR48106">
    <property type="entry name" value="QUINONE OXIDOREDUCTASE PIG3-RELATED"/>
    <property type="match status" value="1"/>
</dbReference>
<proteinExistence type="predicted"/>
<dbReference type="InterPro" id="IPR020843">
    <property type="entry name" value="ER"/>
</dbReference>
<feature type="domain" description="Enoyl reductase (ER)" evidence="3">
    <location>
        <begin position="10"/>
        <end position="321"/>
    </location>
</feature>
<dbReference type="Pfam" id="PF08240">
    <property type="entry name" value="ADH_N"/>
    <property type="match status" value="1"/>
</dbReference>
<dbReference type="SMART" id="SM00829">
    <property type="entry name" value="PKS_ER"/>
    <property type="match status" value="1"/>
</dbReference>
<dbReference type="EMBL" id="SZVO01000001">
    <property type="protein sequence ID" value="TKT94204.1"/>
    <property type="molecule type" value="Genomic_DNA"/>
</dbReference>
<dbReference type="InterPro" id="IPR011032">
    <property type="entry name" value="GroES-like_sf"/>
</dbReference>
<dbReference type="SUPFAM" id="SSF51735">
    <property type="entry name" value="NAD(P)-binding Rossmann-fold domains"/>
    <property type="match status" value="1"/>
</dbReference>
<evidence type="ECO:0000313" key="4">
    <source>
        <dbReference type="EMBL" id="TKT94204.1"/>
    </source>
</evidence>
<organism evidence="4 5">
    <name type="scientific">Dyadobacter frigoris</name>
    <dbReference type="NCBI Taxonomy" id="2576211"/>
    <lineage>
        <taxon>Bacteria</taxon>
        <taxon>Pseudomonadati</taxon>
        <taxon>Bacteroidota</taxon>
        <taxon>Cytophagia</taxon>
        <taxon>Cytophagales</taxon>
        <taxon>Spirosomataceae</taxon>
        <taxon>Dyadobacter</taxon>
    </lineage>
</organism>
<dbReference type="InterPro" id="IPR014189">
    <property type="entry name" value="Quinone_OxRdtase_PIG3"/>
</dbReference>
<dbReference type="AlphaFoldDB" id="A0A4U6DHL7"/>
<dbReference type="PANTHER" id="PTHR48106:SF8">
    <property type="entry name" value="OS02G0805600 PROTEIN"/>
    <property type="match status" value="1"/>
</dbReference>
<dbReference type="NCBIfam" id="TIGR02824">
    <property type="entry name" value="quinone_pig3"/>
    <property type="match status" value="1"/>
</dbReference>
<dbReference type="Gene3D" id="3.40.50.720">
    <property type="entry name" value="NAD(P)-binding Rossmann-like Domain"/>
    <property type="match status" value="1"/>
</dbReference>
<dbReference type="SUPFAM" id="SSF50129">
    <property type="entry name" value="GroES-like"/>
    <property type="match status" value="1"/>
</dbReference>
<dbReference type="Gene3D" id="3.90.180.10">
    <property type="entry name" value="Medium-chain alcohol dehydrogenases, catalytic domain"/>
    <property type="match status" value="1"/>
</dbReference>
<dbReference type="InterPro" id="IPR036291">
    <property type="entry name" value="NAD(P)-bd_dom_sf"/>
</dbReference>
<evidence type="ECO:0000259" key="3">
    <source>
        <dbReference type="SMART" id="SM00829"/>
    </source>
</evidence>
<gene>
    <name evidence="4" type="ORF">FDK13_03050</name>
</gene>
<sequence length="325" mass="35257">MKAVVITQPGGPEVLEIQERPAPAFKSNEVLIKVFAAGINRPDVFQRKGNYPPPPGAPQDIPGLEVAGTIEQCGANVESWKVGDAVCALLAGGGYAEYAVVNAQHCLPIPKRFSFIEAASLPETVYTVWHNAFQKGQLQSGENFLVHGGSSGIGITAIQLAKGFGAKVFATAGSDDKCEACKELGADLCINYKKEDFENVLRSEGVDVILDMVGGDYIPKNLRLLRVDGRMVFINTMKGNKAEGVDFGLIMKNRLTITGSTLRNRDVAFKAALTREILENVWPLMENGKFNPVINREFPIAEAAKAHELMESSDHIGKIVLTNTW</sequence>
<evidence type="ECO:0000256" key="2">
    <source>
        <dbReference type="ARBA" id="ARBA00023002"/>
    </source>
</evidence>
<dbReference type="GO" id="GO:0070402">
    <property type="term" value="F:NADPH binding"/>
    <property type="evidence" value="ECO:0007669"/>
    <property type="project" value="TreeGrafter"/>
</dbReference>
<dbReference type="Pfam" id="PF13602">
    <property type="entry name" value="ADH_zinc_N_2"/>
    <property type="match status" value="1"/>
</dbReference>
<keyword evidence="1" id="KW-0521">NADP</keyword>
<accession>A0A4U6DHL7</accession>
<dbReference type="RefSeq" id="WP_137338493.1">
    <property type="nucleotide sequence ID" value="NZ_BSQH01000001.1"/>
</dbReference>
<dbReference type="InterPro" id="IPR013154">
    <property type="entry name" value="ADH-like_N"/>
</dbReference>
<evidence type="ECO:0000313" key="5">
    <source>
        <dbReference type="Proteomes" id="UP000304900"/>
    </source>
</evidence>
<comment type="caution">
    <text evidence="4">The sequence shown here is derived from an EMBL/GenBank/DDBJ whole genome shotgun (WGS) entry which is preliminary data.</text>
</comment>
<reference evidence="4 5" key="1">
    <citation type="submission" date="2019-05" db="EMBL/GenBank/DDBJ databases">
        <title>Dyadobacter AR-3-8 sp. nov., isolated from arctic soil.</title>
        <authorList>
            <person name="Chaudhary D.K."/>
        </authorList>
    </citation>
    <scope>NUCLEOTIDE SEQUENCE [LARGE SCALE GENOMIC DNA]</scope>
    <source>
        <strain evidence="4 5">AR-3-8</strain>
    </source>
</reference>